<name>A0A139IFQ7_9PEZI</name>
<gene>
    <name evidence="2" type="ORF">AC579_1401</name>
</gene>
<reference evidence="2 3" key="1">
    <citation type="submission" date="2015-07" db="EMBL/GenBank/DDBJ databases">
        <title>Comparative genomics of the Sigatoka disease complex on banana suggests a link between parallel evolutionary changes in Pseudocercospora fijiensis and Pseudocercospora eumusae and increased virulence on the banana host.</title>
        <authorList>
            <person name="Chang T.-C."/>
            <person name="Salvucci A."/>
            <person name="Crous P.W."/>
            <person name="Stergiopoulos I."/>
        </authorList>
    </citation>
    <scope>NUCLEOTIDE SEQUENCE [LARGE SCALE GENOMIC DNA]</scope>
    <source>
        <strain evidence="2 3">CBS 116634</strain>
    </source>
</reference>
<feature type="compositionally biased region" description="Basic and acidic residues" evidence="1">
    <location>
        <begin position="282"/>
        <end position="295"/>
    </location>
</feature>
<feature type="compositionally biased region" description="Basic and acidic residues" evidence="1">
    <location>
        <begin position="388"/>
        <end position="420"/>
    </location>
</feature>
<evidence type="ECO:0000313" key="3">
    <source>
        <dbReference type="Proteomes" id="UP000073492"/>
    </source>
</evidence>
<feature type="compositionally biased region" description="Low complexity" evidence="1">
    <location>
        <begin position="129"/>
        <end position="142"/>
    </location>
</feature>
<dbReference type="AlphaFoldDB" id="A0A139IFQ7"/>
<accession>A0A139IFQ7</accession>
<comment type="caution">
    <text evidence="2">The sequence shown here is derived from an EMBL/GenBank/DDBJ whole genome shotgun (WGS) entry which is preliminary data.</text>
</comment>
<feature type="compositionally biased region" description="Low complexity" evidence="1">
    <location>
        <begin position="72"/>
        <end position="96"/>
    </location>
</feature>
<evidence type="ECO:0000256" key="1">
    <source>
        <dbReference type="SAM" id="MobiDB-lite"/>
    </source>
</evidence>
<dbReference type="STRING" id="113226.A0A139IFQ7"/>
<keyword evidence="3" id="KW-1185">Reference proteome</keyword>
<dbReference type="Proteomes" id="UP000073492">
    <property type="component" value="Unassembled WGS sequence"/>
</dbReference>
<feature type="region of interest" description="Disordered" evidence="1">
    <location>
        <begin position="374"/>
        <end position="450"/>
    </location>
</feature>
<feature type="compositionally biased region" description="Basic and acidic residues" evidence="1">
    <location>
        <begin position="115"/>
        <end position="126"/>
    </location>
</feature>
<sequence length="555" mass="58556">MDQDLGESIWSNKNSAPSASGNENARPTPPTAATPSAPKSLSFHTSTATNNDVDTASSATRGRALPPHVQGAARAPSPALSTSSAASSRADATIADMSNTARGPVLFNPQQARLLRSDPDWQETRHTSARPSRSRASAVARSPAPPSAPRQSFMANASATPNRAPASNAPPQWNPMQKEEPRGRVTKATDTFAAAAVPRERINEPQPAASLPAVPPSQATARDIGNVGGEEKAPAIESAVAGTNSSIAANPVVTSRQPTSSSSTSNDKLVNAGKARMAKMYAELEDKEQAKKAKVETPAAPPAVPVPSTPSAAPAPVFPPPPASNAAKPAAVELSAADYKAAAVEKKVEPAVSPPASKPKFAPHIRNQAVAVKPAEPLKPELSVQPKIDPKAEITVEPKTEPKAEPKAEGKAEVKTEPRLEPFAAAPKPAYTPKPTAMPTPAASPASSGETAYAKRLGDFEAMAKQNPARAAMEWDFAQEMNNILQDMFDATQEKEALAAKLAEMTDKIKYAIAMKDERIARDLDHLATIKKMHVEEEELVKNDEARLNRLMQEE</sequence>
<feature type="compositionally biased region" description="Polar residues" evidence="1">
    <location>
        <begin position="241"/>
        <end position="258"/>
    </location>
</feature>
<feature type="compositionally biased region" description="Pro residues" evidence="1">
    <location>
        <begin position="299"/>
        <end position="308"/>
    </location>
</feature>
<protein>
    <submittedName>
        <fullName evidence="2">Uncharacterized protein</fullName>
    </submittedName>
</protein>
<feature type="compositionally biased region" description="Low complexity" evidence="1">
    <location>
        <begin position="439"/>
        <end position="448"/>
    </location>
</feature>
<dbReference type="EMBL" id="LFZO01000112">
    <property type="protein sequence ID" value="KXT13550.1"/>
    <property type="molecule type" value="Genomic_DNA"/>
</dbReference>
<organism evidence="2 3">
    <name type="scientific">Pseudocercospora musae</name>
    <dbReference type="NCBI Taxonomy" id="113226"/>
    <lineage>
        <taxon>Eukaryota</taxon>
        <taxon>Fungi</taxon>
        <taxon>Dikarya</taxon>
        <taxon>Ascomycota</taxon>
        <taxon>Pezizomycotina</taxon>
        <taxon>Dothideomycetes</taxon>
        <taxon>Dothideomycetidae</taxon>
        <taxon>Mycosphaerellales</taxon>
        <taxon>Mycosphaerellaceae</taxon>
        <taxon>Pseudocercospora</taxon>
    </lineage>
</organism>
<dbReference type="OrthoDB" id="3650864at2759"/>
<evidence type="ECO:0000313" key="2">
    <source>
        <dbReference type="EMBL" id="KXT13550.1"/>
    </source>
</evidence>
<feature type="compositionally biased region" description="Polar residues" evidence="1">
    <location>
        <begin position="42"/>
        <end position="60"/>
    </location>
</feature>
<proteinExistence type="predicted"/>
<feature type="region of interest" description="Disordered" evidence="1">
    <location>
        <begin position="1"/>
        <end position="332"/>
    </location>
</feature>
<feature type="compositionally biased region" description="Polar residues" evidence="1">
    <location>
        <begin position="9"/>
        <end position="25"/>
    </location>
</feature>